<name>A0A1I7S8K8_BURXY</name>
<proteinExistence type="predicted"/>
<sequence length="96" mass="10892">MIPGGDKKDDSVQRKRNNGYDGLEKDVVVVPSAVSEGCGFHLWNSHKYRTDHKEKPGQRSVACAKRSRPVVRNERSCGQPDEMRRCYGSLWKPATF</sequence>
<dbReference type="Proteomes" id="UP000095284">
    <property type="component" value="Unplaced"/>
</dbReference>
<protein>
    <submittedName>
        <fullName evidence="3">Uncharacterized protein</fullName>
    </submittedName>
</protein>
<evidence type="ECO:0000313" key="2">
    <source>
        <dbReference type="Proteomes" id="UP000095284"/>
    </source>
</evidence>
<evidence type="ECO:0000313" key="3">
    <source>
        <dbReference type="WBParaSite" id="BXY_0935100.1"/>
    </source>
</evidence>
<reference evidence="3" key="1">
    <citation type="submission" date="2016-11" db="UniProtKB">
        <authorList>
            <consortium name="WormBaseParasite"/>
        </authorList>
    </citation>
    <scope>IDENTIFICATION</scope>
</reference>
<dbReference type="AlphaFoldDB" id="A0A1I7S8K8"/>
<organism evidence="2 3">
    <name type="scientific">Bursaphelenchus xylophilus</name>
    <name type="common">Pinewood nematode worm</name>
    <name type="synonym">Aphelenchoides xylophilus</name>
    <dbReference type="NCBI Taxonomy" id="6326"/>
    <lineage>
        <taxon>Eukaryota</taxon>
        <taxon>Metazoa</taxon>
        <taxon>Ecdysozoa</taxon>
        <taxon>Nematoda</taxon>
        <taxon>Chromadorea</taxon>
        <taxon>Rhabditida</taxon>
        <taxon>Tylenchina</taxon>
        <taxon>Tylenchomorpha</taxon>
        <taxon>Aphelenchoidea</taxon>
        <taxon>Aphelenchoididae</taxon>
        <taxon>Bursaphelenchus</taxon>
    </lineage>
</organism>
<feature type="region of interest" description="Disordered" evidence="1">
    <location>
        <begin position="1"/>
        <end position="23"/>
    </location>
</feature>
<evidence type="ECO:0000256" key="1">
    <source>
        <dbReference type="SAM" id="MobiDB-lite"/>
    </source>
</evidence>
<feature type="compositionally biased region" description="Basic and acidic residues" evidence="1">
    <location>
        <begin position="1"/>
        <end position="13"/>
    </location>
</feature>
<accession>A0A1I7S8K8</accession>
<dbReference type="WBParaSite" id="BXY_0935100.1">
    <property type="protein sequence ID" value="BXY_0935100.1"/>
    <property type="gene ID" value="BXY_0935100"/>
</dbReference>